<gene>
    <name evidence="2" type="ORF">BVRB_5g123110</name>
</gene>
<evidence type="ECO:0000256" key="1">
    <source>
        <dbReference type="SAM" id="SignalP"/>
    </source>
</evidence>
<dbReference type="Proteomes" id="UP000035740">
    <property type="component" value="Unassembled WGS sequence"/>
</dbReference>
<dbReference type="EMBL" id="KQ090289">
    <property type="protein sequence ID" value="KMS97881.1"/>
    <property type="molecule type" value="Genomic_DNA"/>
</dbReference>
<dbReference type="PANTHER" id="PTHR38925:SF1">
    <property type="entry name" value="PROTEIN, PUTATIVE-RELATED"/>
    <property type="match status" value="1"/>
</dbReference>
<dbReference type="PANTHER" id="PTHR38925">
    <property type="entry name" value="PROTEIN, PUTATIVE-RELATED"/>
    <property type="match status" value="1"/>
</dbReference>
<dbReference type="AlphaFoldDB" id="A0A0J8BAC3"/>
<keyword evidence="1" id="KW-0732">Signal</keyword>
<proteinExistence type="predicted"/>
<dbReference type="Gramene" id="KMS97881">
    <property type="protein sequence ID" value="KMS97881"/>
    <property type="gene ID" value="BVRB_5g123110"/>
</dbReference>
<dbReference type="OrthoDB" id="10620561at2759"/>
<protein>
    <submittedName>
        <fullName evidence="2">Uncharacterized protein</fullName>
    </submittedName>
</protein>
<accession>A0A0J8BAC3</accession>
<keyword evidence="3" id="KW-1185">Reference proteome</keyword>
<sequence>MGVHLVVVAAFHLSRGSMSFSIPRIAANLIWPFLVKLCLSLKIPPQDLVSSSSFLLFQISQIFNHQNNTNNNSTNTITTTSTSTSTTRLDRAVRLVRQRLALARDSSSSLAHDDEESLRILSMLAL</sequence>
<feature type="chain" id="PRO_5005294351" evidence="1">
    <location>
        <begin position="20"/>
        <end position="126"/>
    </location>
</feature>
<reference evidence="2 3" key="1">
    <citation type="journal article" date="2014" name="Nature">
        <title>The genome of the recently domesticated crop plant sugar beet (Beta vulgaris).</title>
        <authorList>
            <person name="Dohm J.C."/>
            <person name="Minoche A.E."/>
            <person name="Holtgrawe D."/>
            <person name="Capella-Gutierrez S."/>
            <person name="Zakrzewski F."/>
            <person name="Tafer H."/>
            <person name="Rupp O."/>
            <person name="Sorensen T.R."/>
            <person name="Stracke R."/>
            <person name="Reinhardt R."/>
            <person name="Goesmann A."/>
            <person name="Kraft T."/>
            <person name="Schulz B."/>
            <person name="Stadler P.F."/>
            <person name="Schmidt T."/>
            <person name="Gabaldon T."/>
            <person name="Lehrach H."/>
            <person name="Weisshaar B."/>
            <person name="Himmelbauer H."/>
        </authorList>
    </citation>
    <scope>NUCLEOTIDE SEQUENCE [LARGE SCALE GENOMIC DNA]</scope>
    <source>
        <tissue evidence="2">Taproot</tissue>
    </source>
</reference>
<feature type="signal peptide" evidence="1">
    <location>
        <begin position="1"/>
        <end position="19"/>
    </location>
</feature>
<evidence type="ECO:0000313" key="2">
    <source>
        <dbReference type="EMBL" id="KMS97881.1"/>
    </source>
</evidence>
<organism evidence="2 3">
    <name type="scientific">Beta vulgaris subsp. vulgaris</name>
    <name type="common">Beet</name>
    <dbReference type="NCBI Taxonomy" id="3555"/>
    <lineage>
        <taxon>Eukaryota</taxon>
        <taxon>Viridiplantae</taxon>
        <taxon>Streptophyta</taxon>
        <taxon>Embryophyta</taxon>
        <taxon>Tracheophyta</taxon>
        <taxon>Spermatophyta</taxon>
        <taxon>Magnoliopsida</taxon>
        <taxon>eudicotyledons</taxon>
        <taxon>Gunneridae</taxon>
        <taxon>Pentapetalae</taxon>
        <taxon>Caryophyllales</taxon>
        <taxon>Chenopodiaceae</taxon>
        <taxon>Betoideae</taxon>
        <taxon>Beta</taxon>
    </lineage>
</organism>
<name>A0A0J8BAC3_BETVV</name>
<evidence type="ECO:0000313" key="3">
    <source>
        <dbReference type="Proteomes" id="UP000035740"/>
    </source>
</evidence>